<feature type="compositionally biased region" description="Basic and acidic residues" evidence="1">
    <location>
        <begin position="208"/>
        <end position="217"/>
    </location>
</feature>
<evidence type="ECO:0000313" key="2">
    <source>
        <dbReference type="EMBL" id="CBJ31070.1"/>
    </source>
</evidence>
<proteinExistence type="predicted"/>
<dbReference type="Gene3D" id="3.40.1740.10">
    <property type="entry name" value="VC0467-like"/>
    <property type="match status" value="1"/>
</dbReference>
<dbReference type="STRING" id="2880.D7FSC9"/>
<dbReference type="AlphaFoldDB" id="D7FSC9"/>
<dbReference type="eggNOG" id="ENOG502QV60">
    <property type="taxonomic scope" value="Eukaryota"/>
</dbReference>
<name>D7FSC9_ECTSI</name>
<dbReference type="EMBL" id="FN648411">
    <property type="protein sequence ID" value="CBJ31070.1"/>
    <property type="molecule type" value="Genomic_DNA"/>
</dbReference>
<sequence>MGLVEKAVYRAVLRKARLFDKNIAAKALIQRHGIVRPPLTESDAIGGDRRLYAAALEVVVGSHCHVRPERLAWSLQRLIRTIRMADQNNLEVVADRAAENEAKEAEGVPLEDRTVWEQDAMVAISLEIFFPGALKGVDGADKVGAGFAAIRELSSKWALAESLGLTEYLENNGQTSCVKRRRRKGKVAGPRNTTTKRALRVLRHQERRARAAGERNTRSTSPLSPGRGFELDTRNSLARPGDVVEPTGTPAKGVYLISHPLSFLYAPEEMFHRSVVLLVDHSPLGSYGLVVNKDKGETLEEALCEDALPLASDALQQVLKNPVRVGGPVMSRLAWLHPHKEVGGVPLAEGAEKPVFFCGKMEKAAELLTKGAAKPADFSLVVGASAWDAGQLQGELNHGLWIMAKAPASFALAGGEDMWRDMLEAMGGPYAAMARVPHGRQWARTGVKISPSDWP</sequence>
<evidence type="ECO:0000313" key="3">
    <source>
        <dbReference type="Proteomes" id="UP000002630"/>
    </source>
</evidence>
<accession>D7FSC9</accession>
<evidence type="ECO:0000256" key="1">
    <source>
        <dbReference type="SAM" id="MobiDB-lite"/>
    </source>
</evidence>
<feature type="region of interest" description="Disordered" evidence="1">
    <location>
        <begin position="206"/>
        <end position="245"/>
    </location>
</feature>
<protein>
    <submittedName>
        <fullName evidence="2">Transcriptional regulator</fullName>
    </submittedName>
</protein>
<dbReference type="EMBL" id="FN649733">
    <property type="protein sequence ID" value="CBJ31070.1"/>
    <property type="molecule type" value="Genomic_DNA"/>
</dbReference>
<dbReference type="OrthoDB" id="45276at2759"/>
<dbReference type="SUPFAM" id="SSF143456">
    <property type="entry name" value="VC0467-like"/>
    <property type="match status" value="1"/>
</dbReference>
<dbReference type="GO" id="GO:0005829">
    <property type="term" value="C:cytosol"/>
    <property type="evidence" value="ECO:0007669"/>
    <property type="project" value="TreeGrafter"/>
</dbReference>
<reference evidence="2 3" key="1">
    <citation type="journal article" date="2010" name="Nature">
        <title>The Ectocarpus genome and the independent evolution of multicellularity in brown algae.</title>
        <authorList>
            <person name="Cock J.M."/>
            <person name="Sterck L."/>
            <person name="Rouze P."/>
            <person name="Scornet D."/>
            <person name="Allen A.E."/>
            <person name="Amoutzias G."/>
            <person name="Anthouard V."/>
            <person name="Artiguenave F."/>
            <person name="Aury J.M."/>
            <person name="Badger J.H."/>
            <person name="Beszteri B."/>
            <person name="Billiau K."/>
            <person name="Bonnet E."/>
            <person name="Bothwell J.H."/>
            <person name="Bowler C."/>
            <person name="Boyen C."/>
            <person name="Brownlee C."/>
            <person name="Carrano C.J."/>
            <person name="Charrier B."/>
            <person name="Cho G.Y."/>
            <person name="Coelho S.M."/>
            <person name="Collen J."/>
            <person name="Corre E."/>
            <person name="Da Silva C."/>
            <person name="Delage L."/>
            <person name="Delaroque N."/>
            <person name="Dittami S.M."/>
            <person name="Doulbeau S."/>
            <person name="Elias M."/>
            <person name="Farnham G."/>
            <person name="Gachon C.M."/>
            <person name="Gschloessl B."/>
            <person name="Heesch S."/>
            <person name="Jabbari K."/>
            <person name="Jubin C."/>
            <person name="Kawai H."/>
            <person name="Kimura K."/>
            <person name="Kloareg B."/>
            <person name="Kupper F.C."/>
            <person name="Lang D."/>
            <person name="Le Bail A."/>
            <person name="Leblanc C."/>
            <person name="Lerouge P."/>
            <person name="Lohr M."/>
            <person name="Lopez P.J."/>
            <person name="Martens C."/>
            <person name="Maumus F."/>
            <person name="Michel G."/>
            <person name="Miranda-Saavedra D."/>
            <person name="Morales J."/>
            <person name="Moreau H."/>
            <person name="Motomura T."/>
            <person name="Nagasato C."/>
            <person name="Napoli C.A."/>
            <person name="Nelson D.R."/>
            <person name="Nyvall-Collen P."/>
            <person name="Peters A.F."/>
            <person name="Pommier C."/>
            <person name="Potin P."/>
            <person name="Poulain J."/>
            <person name="Quesneville H."/>
            <person name="Read B."/>
            <person name="Rensing S.A."/>
            <person name="Ritter A."/>
            <person name="Rousvoal S."/>
            <person name="Samanta M."/>
            <person name="Samson G."/>
            <person name="Schroeder D.C."/>
            <person name="Segurens B."/>
            <person name="Strittmatter M."/>
            <person name="Tonon T."/>
            <person name="Tregear J.W."/>
            <person name="Valentin K."/>
            <person name="von Dassow P."/>
            <person name="Yamagishi T."/>
            <person name="Van de Peer Y."/>
            <person name="Wincker P."/>
        </authorList>
    </citation>
    <scope>NUCLEOTIDE SEQUENCE [LARGE SCALE GENOMIC DNA]</scope>
    <source>
        <strain evidence="3">Ec32 / CCAP1310/4</strain>
    </source>
</reference>
<dbReference type="InParanoid" id="D7FSC9"/>
<dbReference type="PANTHER" id="PTHR30327:SF1">
    <property type="entry name" value="UPF0301 PROTEIN YQGE"/>
    <property type="match status" value="1"/>
</dbReference>
<gene>
    <name evidence="2" type="ORF">Esi_0231_0028</name>
</gene>
<dbReference type="InterPro" id="IPR003774">
    <property type="entry name" value="AlgH-like"/>
</dbReference>
<organism evidence="2 3">
    <name type="scientific">Ectocarpus siliculosus</name>
    <name type="common">Brown alga</name>
    <name type="synonym">Conferva siliculosa</name>
    <dbReference type="NCBI Taxonomy" id="2880"/>
    <lineage>
        <taxon>Eukaryota</taxon>
        <taxon>Sar</taxon>
        <taxon>Stramenopiles</taxon>
        <taxon>Ochrophyta</taxon>
        <taxon>PX clade</taxon>
        <taxon>Phaeophyceae</taxon>
        <taxon>Ectocarpales</taxon>
        <taxon>Ectocarpaceae</taxon>
        <taxon>Ectocarpus</taxon>
    </lineage>
</organism>
<dbReference type="Pfam" id="PF02622">
    <property type="entry name" value="DUF179"/>
    <property type="match status" value="1"/>
</dbReference>
<keyword evidence="3" id="KW-1185">Reference proteome</keyword>
<dbReference type="PANTHER" id="PTHR30327">
    <property type="entry name" value="UNCHARACTERIZED PROTEIN YQGE"/>
    <property type="match status" value="1"/>
</dbReference>
<dbReference type="Proteomes" id="UP000002630">
    <property type="component" value="Linkage Group LG08"/>
</dbReference>